<organism evidence="2 3">
    <name type="scientific">Elsinoe australis</name>
    <dbReference type="NCBI Taxonomy" id="40998"/>
    <lineage>
        <taxon>Eukaryota</taxon>
        <taxon>Fungi</taxon>
        <taxon>Dikarya</taxon>
        <taxon>Ascomycota</taxon>
        <taxon>Pezizomycotina</taxon>
        <taxon>Dothideomycetes</taxon>
        <taxon>Dothideomycetidae</taxon>
        <taxon>Myriangiales</taxon>
        <taxon>Elsinoaceae</taxon>
        <taxon>Elsinoe</taxon>
    </lineage>
</organism>
<comment type="caution">
    <text evidence="2">The sequence shown here is derived from an EMBL/GenBank/DDBJ whole genome shotgun (WGS) entry which is preliminary data.</text>
</comment>
<evidence type="ECO:0000313" key="3">
    <source>
        <dbReference type="Proteomes" id="UP000243723"/>
    </source>
</evidence>
<dbReference type="AlphaFoldDB" id="A0A2P7ZKB4"/>
<name>A0A2P7ZKB4_9PEZI</name>
<dbReference type="Proteomes" id="UP000243723">
    <property type="component" value="Unassembled WGS sequence"/>
</dbReference>
<dbReference type="OrthoDB" id="94039at2759"/>
<keyword evidence="3" id="KW-1185">Reference proteome</keyword>
<evidence type="ECO:0000313" key="2">
    <source>
        <dbReference type="EMBL" id="PSK48653.1"/>
    </source>
</evidence>
<reference evidence="2 3" key="1">
    <citation type="submission" date="2017-05" db="EMBL/GenBank/DDBJ databases">
        <title>Draft genome sequence of Elsinoe australis.</title>
        <authorList>
            <person name="Cheng Q."/>
        </authorList>
    </citation>
    <scope>NUCLEOTIDE SEQUENCE [LARGE SCALE GENOMIC DNA]</scope>
    <source>
        <strain evidence="2 3">NL1</strain>
    </source>
</reference>
<proteinExistence type="predicted"/>
<accession>A0A2P7ZKB4</accession>
<feature type="domain" description="AB hydrolase-1" evidence="1">
    <location>
        <begin position="55"/>
        <end position="300"/>
    </location>
</feature>
<dbReference type="InterPro" id="IPR000073">
    <property type="entry name" value="AB_hydrolase_1"/>
</dbReference>
<sequence length="300" mass="33720">MSTEMHPAAVYQRTTHIVPAAHPRHPDTVKSPDIPLKLSVDEFSIVGAPASAFTLIFTHGNSYNKQFWTLIIDNLLSRPLLRQKIGRVLTVDTYNHGDSYLLNKDIITRTAYWPDVPRDFLAVLRHFQCSNRVIGIGHSYGGGTLCRATLEEPGAFTATIFVDPIMFSMPESEAIVVGTALKRRDRWGSLDELEKSISRSRAYAEWDERQRRIFIDRGTIPVQSTEPSPRILKTPKEQEAANYIAAPHDDLIGMLAESTAEHHFVFAGKSDISAPQRRKIIEKSLRLPSTTRILPDVGHL</sequence>
<dbReference type="Gene3D" id="3.40.50.1820">
    <property type="entry name" value="alpha/beta hydrolase"/>
    <property type="match status" value="1"/>
</dbReference>
<gene>
    <name evidence="2" type="ORF">B9Z65_64</name>
</gene>
<dbReference type="InterPro" id="IPR029058">
    <property type="entry name" value="AB_hydrolase_fold"/>
</dbReference>
<dbReference type="STRING" id="40998.A0A2P7ZKB4"/>
<evidence type="ECO:0000259" key="1">
    <source>
        <dbReference type="Pfam" id="PF12697"/>
    </source>
</evidence>
<dbReference type="EMBL" id="NHZQ01000174">
    <property type="protein sequence ID" value="PSK48653.1"/>
    <property type="molecule type" value="Genomic_DNA"/>
</dbReference>
<dbReference type="Pfam" id="PF12697">
    <property type="entry name" value="Abhydrolase_6"/>
    <property type="match status" value="1"/>
</dbReference>
<protein>
    <submittedName>
        <fullName evidence="2">Peroxisomal membrane protein LPX1</fullName>
    </submittedName>
</protein>
<dbReference type="SUPFAM" id="SSF53474">
    <property type="entry name" value="alpha/beta-Hydrolases"/>
    <property type="match status" value="1"/>
</dbReference>